<feature type="domain" description="Luciferase-like" evidence="3">
    <location>
        <begin position="4"/>
        <end position="300"/>
    </location>
</feature>
<dbReference type="CDD" id="cd00347">
    <property type="entry name" value="Flavin_utilizing_monoxygenases"/>
    <property type="match status" value="2"/>
</dbReference>
<dbReference type="PANTHER" id="PTHR30137">
    <property type="entry name" value="LUCIFERASE-LIKE MONOOXYGENASE"/>
    <property type="match status" value="1"/>
</dbReference>
<dbReference type="InterPro" id="IPR011251">
    <property type="entry name" value="Luciferase-like_dom"/>
</dbReference>
<evidence type="ECO:0000256" key="2">
    <source>
        <dbReference type="ARBA" id="ARBA00074555"/>
    </source>
</evidence>
<dbReference type="RefSeq" id="WP_106135997.1">
    <property type="nucleotide sequence ID" value="NZ_PVTE01000001.1"/>
</dbReference>
<evidence type="ECO:0000256" key="1">
    <source>
        <dbReference type="ARBA" id="ARBA00007789"/>
    </source>
</evidence>
<dbReference type="InterPro" id="IPR050766">
    <property type="entry name" value="Bact_Lucif_Oxidored"/>
</dbReference>
<sequence>MIPFSILDLSPVVAGSTPADSFRSTLALAQRAEALGYNRYWLAEHHNMPGVASAATSVVIGYVAAGTKTIRVGSGGIMLPNHAPLVIAEQFGTLESLYPGRIDLGLGRAPGSDGYTAQALRRSNTQADSFPQDVLELQRYFGDAEDGQRVRAVPGEGLNVPIWILGSSLFGAQLAAYLGLPYAFASHFAPTHLLQAIQTYRSQFRPSATLSEPYMMVALNAVAADTDAEARRLFTSVQQQFLNIRRGKASQMAPPVDDINRLASPDELAGMEQMLRYSVVGSPDTVRQGLSRIIDQTGADELIMTAPVFDQSARLRSIELVAQVREELAGVVV</sequence>
<dbReference type="FunFam" id="3.20.20.30:FF:000002">
    <property type="entry name" value="LLM class flavin-dependent oxidoreductase"/>
    <property type="match status" value="1"/>
</dbReference>
<proteinExistence type="predicted"/>
<dbReference type="EMBL" id="PVTE01000001">
    <property type="protein sequence ID" value="PRY47259.1"/>
    <property type="molecule type" value="Genomic_DNA"/>
</dbReference>
<organism evidence="4 5">
    <name type="scientific">Spirosoma oryzae</name>
    <dbReference type="NCBI Taxonomy" id="1469603"/>
    <lineage>
        <taxon>Bacteria</taxon>
        <taxon>Pseudomonadati</taxon>
        <taxon>Bacteroidota</taxon>
        <taxon>Cytophagia</taxon>
        <taxon>Cytophagales</taxon>
        <taxon>Cytophagaceae</taxon>
        <taxon>Spirosoma</taxon>
    </lineage>
</organism>
<keyword evidence="5" id="KW-1185">Reference proteome</keyword>
<reference evidence="4 5" key="1">
    <citation type="submission" date="2018-03" db="EMBL/GenBank/DDBJ databases">
        <title>Genomic Encyclopedia of Archaeal and Bacterial Type Strains, Phase II (KMG-II): from individual species to whole genera.</title>
        <authorList>
            <person name="Goeker M."/>
        </authorList>
    </citation>
    <scope>NUCLEOTIDE SEQUENCE [LARGE SCALE GENOMIC DNA]</scope>
    <source>
        <strain evidence="4 5">DSM 28354</strain>
    </source>
</reference>
<dbReference type="Gene3D" id="3.20.20.30">
    <property type="entry name" value="Luciferase-like domain"/>
    <property type="match status" value="1"/>
</dbReference>
<accession>A0A2T0TNR1</accession>
<dbReference type="NCBIfam" id="TIGR03558">
    <property type="entry name" value="oxido_grp_1"/>
    <property type="match status" value="1"/>
</dbReference>
<comment type="similarity">
    <text evidence="1">To bacterial alkanal monooxygenase alpha and beta chains.</text>
</comment>
<dbReference type="AlphaFoldDB" id="A0A2T0TNR1"/>
<dbReference type="Proteomes" id="UP000238375">
    <property type="component" value="Unassembled WGS sequence"/>
</dbReference>
<dbReference type="Pfam" id="PF00296">
    <property type="entry name" value="Bac_luciferase"/>
    <property type="match status" value="1"/>
</dbReference>
<comment type="caution">
    <text evidence="4">The sequence shown here is derived from an EMBL/GenBank/DDBJ whole genome shotgun (WGS) entry which is preliminary data.</text>
</comment>
<name>A0A2T0TNR1_9BACT</name>
<dbReference type="InterPro" id="IPR036661">
    <property type="entry name" value="Luciferase-like_sf"/>
</dbReference>
<dbReference type="SUPFAM" id="SSF51679">
    <property type="entry name" value="Bacterial luciferase-like"/>
    <property type="match status" value="1"/>
</dbReference>
<evidence type="ECO:0000313" key="5">
    <source>
        <dbReference type="Proteomes" id="UP000238375"/>
    </source>
</evidence>
<gene>
    <name evidence="4" type="ORF">CLV58_101325</name>
</gene>
<evidence type="ECO:0000259" key="3">
    <source>
        <dbReference type="Pfam" id="PF00296"/>
    </source>
</evidence>
<dbReference type="InterPro" id="IPR019949">
    <property type="entry name" value="CmoO-like"/>
</dbReference>
<dbReference type="PANTHER" id="PTHR30137:SF6">
    <property type="entry name" value="LUCIFERASE-LIKE MONOOXYGENASE"/>
    <property type="match status" value="1"/>
</dbReference>
<protein>
    <recommendedName>
        <fullName evidence="2">Luciferase-like monooxygenase</fullName>
    </recommendedName>
</protein>
<dbReference type="OrthoDB" id="9780518at2"/>
<dbReference type="GO" id="GO:0005829">
    <property type="term" value="C:cytosol"/>
    <property type="evidence" value="ECO:0007669"/>
    <property type="project" value="TreeGrafter"/>
</dbReference>
<evidence type="ECO:0000313" key="4">
    <source>
        <dbReference type="EMBL" id="PRY47259.1"/>
    </source>
</evidence>
<dbReference type="GO" id="GO:0016705">
    <property type="term" value="F:oxidoreductase activity, acting on paired donors, with incorporation or reduction of molecular oxygen"/>
    <property type="evidence" value="ECO:0007669"/>
    <property type="project" value="InterPro"/>
</dbReference>